<proteinExistence type="predicted"/>
<feature type="region of interest" description="Disordered" evidence="1">
    <location>
        <begin position="1"/>
        <end position="25"/>
    </location>
</feature>
<accession>A0A2P6SJX3</accession>
<reference evidence="2 3" key="1">
    <citation type="journal article" date="2018" name="Nat. Genet.">
        <title>The Rosa genome provides new insights in the design of modern roses.</title>
        <authorList>
            <person name="Bendahmane M."/>
        </authorList>
    </citation>
    <scope>NUCLEOTIDE SEQUENCE [LARGE SCALE GENOMIC DNA]</scope>
    <source>
        <strain evidence="3">cv. Old Blush</strain>
    </source>
</reference>
<dbReference type="Gramene" id="PRQ58981">
    <property type="protein sequence ID" value="PRQ58981"/>
    <property type="gene ID" value="RchiOBHm_Chr1g0365151"/>
</dbReference>
<evidence type="ECO:0000256" key="1">
    <source>
        <dbReference type="SAM" id="MobiDB-lite"/>
    </source>
</evidence>
<name>A0A2P6SJX3_ROSCH</name>
<gene>
    <name evidence="2" type="ORF">RchiOBHm_Chr1g0365151</name>
</gene>
<evidence type="ECO:0000313" key="2">
    <source>
        <dbReference type="EMBL" id="PRQ58981.1"/>
    </source>
</evidence>
<comment type="caution">
    <text evidence="2">The sequence shown here is derived from an EMBL/GenBank/DDBJ whole genome shotgun (WGS) entry which is preliminary data.</text>
</comment>
<protein>
    <submittedName>
        <fullName evidence="2">Uncharacterized protein</fullName>
    </submittedName>
</protein>
<organism evidence="2 3">
    <name type="scientific">Rosa chinensis</name>
    <name type="common">China rose</name>
    <dbReference type="NCBI Taxonomy" id="74649"/>
    <lineage>
        <taxon>Eukaryota</taxon>
        <taxon>Viridiplantae</taxon>
        <taxon>Streptophyta</taxon>
        <taxon>Embryophyta</taxon>
        <taxon>Tracheophyta</taxon>
        <taxon>Spermatophyta</taxon>
        <taxon>Magnoliopsida</taxon>
        <taxon>eudicotyledons</taxon>
        <taxon>Gunneridae</taxon>
        <taxon>Pentapetalae</taxon>
        <taxon>rosids</taxon>
        <taxon>fabids</taxon>
        <taxon>Rosales</taxon>
        <taxon>Rosaceae</taxon>
        <taxon>Rosoideae</taxon>
        <taxon>Rosoideae incertae sedis</taxon>
        <taxon>Rosa</taxon>
    </lineage>
</organism>
<evidence type="ECO:0000313" key="3">
    <source>
        <dbReference type="Proteomes" id="UP000238479"/>
    </source>
</evidence>
<feature type="compositionally biased region" description="Low complexity" evidence="1">
    <location>
        <begin position="77"/>
        <end position="87"/>
    </location>
</feature>
<keyword evidence="3" id="KW-1185">Reference proteome</keyword>
<sequence>MTSHNLSHPPPPPPSPRTNTNKHPFQNESLLFLHLLLHLDQESSIVENLLKGIPHNSHKPKHRTRLPRLWHEPPEGYHPSPSSSSPCLPRPPHVPYSGLKKSLIFEASKKAGHPTFHPIWEPKPKFNSVCN</sequence>
<feature type="compositionally biased region" description="Basic residues" evidence="1">
    <location>
        <begin position="56"/>
        <end position="68"/>
    </location>
</feature>
<dbReference type="AlphaFoldDB" id="A0A2P6SJX3"/>
<dbReference type="Proteomes" id="UP000238479">
    <property type="component" value="Chromosome 1"/>
</dbReference>
<dbReference type="EMBL" id="PDCK01000039">
    <property type="protein sequence ID" value="PRQ58981.1"/>
    <property type="molecule type" value="Genomic_DNA"/>
</dbReference>
<feature type="region of interest" description="Disordered" evidence="1">
    <location>
        <begin position="52"/>
        <end position="93"/>
    </location>
</feature>